<evidence type="ECO:0000313" key="3">
    <source>
        <dbReference type="EMBL" id="NBI06200.1"/>
    </source>
</evidence>
<keyword evidence="1" id="KW-0802">TPR repeat</keyword>
<keyword evidence="2" id="KW-1133">Transmembrane helix</keyword>
<feature type="transmembrane region" description="Helical" evidence="2">
    <location>
        <begin position="65"/>
        <end position="89"/>
    </location>
</feature>
<dbReference type="Proteomes" id="UP000467132">
    <property type="component" value="Unassembled WGS sequence"/>
</dbReference>
<reference evidence="3 4" key="1">
    <citation type="submission" date="2018-08" db="EMBL/GenBank/DDBJ databases">
        <title>Murine metabolic-syndrome-specific gut microbial biobank.</title>
        <authorList>
            <person name="Liu C."/>
        </authorList>
    </citation>
    <scope>NUCLEOTIDE SEQUENCE [LARGE SCALE GENOMIC DNA]</scope>
    <source>
        <strain evidence="3 4">583</strain>
    </source>
</reference>
<dbReference type="Pfam" id="PF01752">
    <property type="entry name" value="Peptidase_M9"/>
    <property type="match status" value="1"/>
</dbReference>
<dbReference type="PROSITE" id="PS50005">
    <property type="entry name" value="TPR"/>
    <property type="match status" value="1"/>
</dbReference>
<dbReference type="Gene3D" id="1.25.40.10">
    <property type="entry name" value="Tetratricopeptide repeat domain"/>
    <property type="match status" value="1"/>
</dbReference>
<dbReference type="GO" id="GO:0008270">
    <property type="term" value="F:zinc ion binding"/>
    <property type="evidence" value="ECO:0007669"/>
    <property type="project" value="InterPro"/>
</dbReference>
<proteinExistence type="predicted"/>
<accession>A0A845QVU1</accession>
<evidence type="ECO:0000313" key="4">
    <source>
        <dbReference type="Proteomes" id="UP000467132"/>
    </source>
</evidence>
<keyword evidence="2" id="KW-0812">Transmembrane</keyword>
<dbReference type="EMBL" id="QXXA01000005">
    <property type="protein sequence ID" value="NBI06200.1"/>
    <property type="molecule type" value="Genomic_DNA"/>
</dbReference>
<evidence type="ECO:0008006" key="5">
    <source>
        <dbReference type="Google" id="ProtNLM"/>
    </source>
</evidence>
<sequence>MKRTKTIFITFALILVLTLIYMIIATFISLENLYTFSFITSAFLIFVSLIIALKKKKIFIYKDKFSKGILVVSIIILSFINIGISYIYVGKIEDTKYTTFNQFAQSRLPKDKIKKEYKEFKDDNLTILYRKSSEPGIELINKYIKDVKKDSTKIYKDVKYDPLTIKITDSETFNEDIIVNDFTGGYYYEDLKQIKMPINDVYNEVLALDTVNEFKFVLRHEYTHYVSHMYRLKNNIEENKIPIWFEEGVASFIGADNIGTPNIILDGITPFEQLIKPEDWASKNGYEQSYKMIYLLIYNHGENIIDEILLGLKDKSFDESFKKATGKTVKNYENQLKKHFKNGWETFPQIKLQEKTEDIEQERITGIKKYIEKYPDNIDAIKELAFLYSRNKNFEEVSEVLKLGMDKKNDSHLWDLLAQNYLKLNEFEKAKEAFKSSLEINGDSGTNYEYLAEIYLLYDIDKSIEILQSGLDKVVYPDLLKPKIQQYKKLKEDLEMGNQEAYKDFLEFNNLDENIKDALIEEVKDY</sequence>
<keyword evidence="4" id="KW-1185">Reference proteome</keyword>
<feature type="transmembrane region" description="Helical" evidence="2">
    <location>
        <begin position="34"/>
        <end position="53"/>
    </location>
</feature>
<keyword evidence="2" id="KW-0472">Membrane</keyword>
<comment type="caution">
    <text evidence="3">The sequence shown here is derived from an EMBL/GenBank/DDBJ whole genome shotgun (WGS) entry which is preliminary data.</text>
</comment>
<gene>
    <name evidence="3" type="ORF">D3Z33_04910</name>
</gene>
<dbReference type="GO" id="GO:0006508">
    <property type="term" value="P:proteolysis"/>
    <property type="evidence" value="ECO:0007669"/>
    <property type="project" value="InterPro"/>
</dbReference>
<feature type="transmembrane region" description="Helical" evidence="2">
    <location>
        <begin position="7"/>
        <end position="28"/>
    </location>
</feature>
<dbReference type="InterPro" id="IPR002169">
    <property type="entry name" value="Peptidase_M9A/M9B"/>
</dbReference>
<name>A0A845QVU1_9CLOT</name>
<dbReference type="GO" id="GO:0004222">
    <property type="term" value="F:metalloendopeptidase activity"/>
    <property type="evidence" value="ECO:0007669"/>
    <property type="project" value="InterPro"/>
</dbReference>
<evidence type="ECO:0000256" key="1">
    <source>
        <dbReference type="PROSITE-ProRule" id="PRU00339"/>
    </source>
</evidence>
<organism evidence="3 4">
    <name type="scientific">Senegalia massiliensis</name>
    <dbReference type="NCBI Taxonomy" id="1720316"/>
    <lineage>
        <taxon>Bacteria</taxon>
        <taxon>Bacillati</taxon>
        <taxon>Bacillota</taxon>
        <taxon>Clostridia</taxon>
        <taxon>Eubacteriales</taxon>
        <taxon>Clostridiaceae</taxon>
        <taxon>Senegalia</taxon>
    </lineage>
</organism>
<dbReference type="GO" id="GO:0005576">
    <property type="term" value="C:extracellular region"/>
    <property type="evidence" value="ECO:0007669"/>
    <property type="project" value="InterPro"/>
</dbReference>
<evidence type="ECO:0000256" key="2">
    <source>
        <dbReference type="SAM" id="Phobius"/>
    </source>
</evidence>
<feature type="repeat" description="TPR" evidence="1">
    <location>
        <begin position="411"/>
        <end position="444"/>
    </location>
</feature>
<dbReference type="InterPro" id="IPR019734">
    <property type="entry name" value="TPR_rpt"/>
</dbReference>
<dbReference type="InterPro" id="IPR011990">
    <property type="entry name" value="TPR-like_helical_dom_sf"/>
</dbReference>
<dbReference type="RefSeq" id="WP_160196683.1">
    <property type="nucleotide sequence ID" value="NZ_QXXA01000005.1"/>
</dbReference>
<dbReference type="OrthoDB" id="1938041at2"/>
<protein>
    <recommendedName>
        <fullName evidence="5">Tetratricopeptide repeat protein</fullName>
    </recommendedName>
</protein>
<dbReference type="SUPFAM" id="SSF48452">
    <property type="entry name" value="TPR-like"/>
    <property type="match status" value="1"/>
</dbReference>
<dbReference type="AlphaFoldDB" id="A0A845QVU1"/>